<reference evidence="18" key="2">
    <citation type="submission" date="2018-07" db="EMBL/GenBank/DDBJ databases">
        <authorList>
            <person name="Quirk P.G."/>
            <person name="Krulwich T.A."/>
        </authorList>
    </citation>
    <scope>NUCLEOTIDE SEQUENCE</scope>
</reference>
<dbReference type="EMBL" id="UFQT01000092">
    <property type="protein sequence ID" value="SSX19593.1"/>
    <property type="molecule type" value="Genomic_DNA"/>
</dbReference>
<evidence type="ECO:0000256" key="10">
    <source>
        <dbReference type="ARBA" id="ARBA00023136"/>
    </source>
</evidence>
<evidence type="ECO:0000313" key="17">
    <source>
        <dbReference type="EMBL" id="SSW99213.1"/>
    </source>
</evidence>
<dbReference type="EMBL" id="UFQS01000092">
    <property type="protein sequence ID" value="SSW99213.1"/>
    <property type="molecule type" value="Genomic_DNA"/>
</dbReference>
<name>A0A336K8X1_CULSO</name>
<comment type="subcellular location">
    <subcellularLocation>
        <location evidence="1">Cell membrane</location>
        <topology evidence="1">Multi-pass membrane protein</topology>
    </subcellularLocation>
</comment>
<feature type="compositionally biased region" description="Basic and acidic residues" evidence="14">
    <location>
        <begin position="824"/>
        <end position="845"/>
    </location>
</feature>
<keyword evidence="3" id="KW-1003">Cell membrane</keyword>
<evidence type="ECO:0000256" key="12">
    <source>
        <dbReference type="ARBA" id="ARBA00024348"/>
    </source>
</evidence>
<keyword evidence="10 15" id="KW-0472">Membrane</keyword>
<feature type="compositionally biased region" description="Basic residues" evidence="14">
    <location>
        <begin position="717"/>
        <end position="726"/>
    </location>
</feature>
<feature type="region of interest" description="Disordered" evidence="14">
    <location>
        <begin position="1756"/>
        <end position="1775"/>
    </location>
</feature>
<feature type="compositionally biased region" description="Basic and acidic residues" evidence="14">
    <location>
        <begin position="1131"/>
        <end position="1168"/>
    </location>
</feature>
<dbReference type="InterPro" id="IPR044775">
    <property type="entry name" value="MFS_ERD6/Tret1-like"/>
</dbReference>
<feature type="compositionally biased region" description="Low complexity" evidence="14">
    <location>
        <begin position="792"/>
        <end position="814"/>
    </location>
</feature>
<dbReference type="PROSITE" id="PS50850">
    <property type="entry name" value="MFS"/>
    <property type="match status" value="1"/>
</dbReference>
<dbReference type="PROSITE" id="PS00217">
    <property type="entry name" value="SUGAR_TRANSPORT_2"/>
    <property type="match status" value="1"/>
</dbReference>
<evidence type="ECO:0000256" key="2">
    <source>
        <dbReference type="ARBA" id="ARBA00022448"/>
    </source>
</evidence>
<feature type="compositionally biased region" description="Acidic residues" evidence="14">
    <location>
        <begin position="1764"/>
        <end position="1775"/>
    </location>
</feature>
<feature type="compositionally biased region" description="Basic and acidic residues" evidence="14">
    <location>
        <begin position="1263"/>
        <end position="1274"/>
    </location>
</feature>
<feature type="compositionally biased region" description="Basic and acidic residues" evidence="14">
    <location>
        <begin position="1244"/>
        <end position="1254"/>
    </location>
</feature>
<feature type="transmembrane region" description="Helical" evidence="15">
    <location>
        <begin position="325"/>
        <end position="345"/>
    </location>
</feature>
<evidence type="ECO:0000256" key="6">
    <source>
        <dbReference type="ARBA" id="ARBA00022723"/>
    </source>
</evidence>
<dbReference type="InterPro" id="IPR005828">
    <property type="entry name" value="MFS_sugar_transport-like"/>
</dbReference>
<feature type="transmembrane region" description="Helical" evidence="15">
    <location>
        <begin position="258"/>
        <end position="284"/>
    </location>
</feature>
<keyword evidence="7" id="KW-0863">Zinc-finger</keyword>
<dbReference type="PANTHER" id="PTHR28069:SF2">
    <property type="entry name" value="GH20023P"/>
    <property type="match status" value="1"/>
</dbReference>
<gene>
    <name evidence="17" type="primary">CSON015093</name>
</gene>
<feature type="compositionally biased region" description="Polar residues" evidence="14">
    <location>
        <begin position="618"/>
        <end position="627"/>
    </location>
</feature>
<feature type="compositionally biased region" description="Basic and acidic residues" evidence="14">
    <location>
        <begin position="507"/>
        <end position="516"/>
    </location>
</feature>
<feature type="compositionally biased region" description="Polar residues" evidence="14">
    <location>
        <begin position="1229"/>
        <end position="1242"/>
    </location>
</feature>
<dbReference type="GO" id="GO:0005886">
    <property type="term" value="C:plasma membrane"/>
    <property type="evidence" value="ECO:0007669"/>
    <property type="project" value="UniProtKB-SubCell"/>
</dbReference>
<dbReference type="InterPro" id="IPR036259">
    <property type="entry name" value="MFS_trans_sf"/>
</dbReference>
<feature type="compositionally biased region" description="Basic residues" evidence="14">
    <location>
        <begin position="682"/>
        <end position="693"/>
    </location>
</feature>
<feature type="compositionally biased region" description="Basic and acidic residues" evidence="14">
    <location>
        <begin position="899"/>
        <end position="1037"/>
    </location>
</feature>
<dbReference type="PROSITE" id="PS00216">
    <property type="entry name" value="SUGAR_TRANSPORT_1"/>
    <property type="match status" value="1"/>
</dbReference>
<dbReference type="GO" id="GO:0015574">
    <property type="term" value="F:trehalose transmembrane transporter activity"/>
    <property type="evidence" value="ECO:0007669"/>
    <property type="project" value="UniProtKB-ARBA"/>
</dbReference>
<dbReference type="InterPro" id="IPR046824">
    <property type="entry name" value="Mss51-like_C"/>
</dbReference>
<evidence type="ECO:0000256" key="1">
    <source>
        <dbReference type="ARBA" id="ARBA00004651"/>
    </source>
</evidence>
<feature type="compositionally biased region" description="Basic and acidic residues" evidence="14">
    <location>
        <begin position="1047"/>
        <end position="1121"/>
    </location>
</feature>
<feature type="compositionally biased region" description="Polar residues" evidence="14">
    <location>
        <begin position="1275"/>
        <end position="1293"/>
    </location>
</feature>
<evidence type="ECO:0000256" key="4">
    <source>
        <dbReference type="ARBA" id="ARBA00022597"/>
    </source>
</evidence>
<protein>
    <recommendedName>
        <fullName evidence="13">Facilitated trehalose transporter Tret1</fullName>
    </recommendedName>
</protein>
<keyword evidence="4" id="KW-0762">Sugar transport</keyword>
<dbReference type="PROSITE" id="PS01360">
    <property type="entry name" value="ZF_MYND_1"/>
    <property type="match status" value="1"/>
</dbReference>
<dbReference type="FunFam" id="1.20.1250.20:FF:000055">
    <property type="entry name" value="Facilitated trehalose transporter Tret1-2 homolog"/>
    <property type="match status" value="1"/>
</dbReference>
<feature type="compositionally biased region" description="Polar residues" evidence="14">
    <location>
        <begin position="1555"/>
        <end position="1570"/>
    </location>
</feature>
<feature type="compositionally biased region" description="Low complexity" evidence="14">
    <location>
        <begin position="1533"/>
        <end position="1545"/>
    </location>
</feature>
<feature type="compositionally biased region" description="Basic and acidic residues" evidence="14">
    <location>
        <begin position="1309"/>
        <end position="1328"/>
    </location>
</feature>
<dbReference type="GO" id="GO:0008270">
    <property type="term" value="F:zinc ion binding"/>
    <property type="evidence" value="ECO:0007669"/>
    <property type="project" value="UniProtKB-KW"/>
</dbReference>
<evidence type="ECO:0000256" key="15">
    <source>
        <dbReference type="SAM" id="Phobius"/>
    </source>
</evidence>
<accession>A0A336K8X1</accession>
<feature type="compositionally biased region" description="Basic and acidic residues" evidence="14">
    <location>
        <begin position="1380"/>
        <end position="1399"/>
    </location>
</feature>
<comment type="similarity">
    <text evidence="12">Belongs to the major facilitator superfamily. Sugar transporter (TC 2.A.1.1) family. Trehalose transporter subfamily.</text>
</comment>
<dbReference type="SUPFAM" id="SSF103473">
    <property type="entry name" value="MFS general substrate transporter"/>
    <property type="match status" value="1"/>
</dbReference>
<dbReference type="Gene3D" id="6.10.140.2220">
    <property type="match status" value="1"/>
</dbReference>
<dbReference type="CDD" id="cd17358">
    <property type="entry name" value="MFS_GLUT6_8_Class3_like"/>
    <property type="match status" value="1"/>
</dbReference>
<feature type="transmembrane region" description="Helical" evidence="15">
    <location>
        <begin position="61"/>
        <end position="79"/>
    </location>
</feature>
<keyword evidence="11" id="KW-0325">Glycoprotein</keyword>
<evidence type="ECO:0000259" key="16">
    <source>
        <dbReference type="PROSITE" id="PS50850"/>
    </source>
</evidence>
<feature type="region of interest" description="Disordered" evidence="14">
    <location>
        <begin position="486"/>
        <end position="1571"/>
    </location>
</feature>
<evidence type="ECO:0000256" key="14">
    <source>
        <dbReference type="SAM" id="MobiDB-lite"/>
    </source>
</evidence>
<feature type="transmembrane region" description="Helical" evidence="15">
    <location>
        <begin position="296"/>
        <end position="318"/>
    </location>
</feature>
<evidence type="ECO:0000313" key="18">
    <source>
        <dbReference type="EMBL" id="SSX19593.1"/>
    </source>
</evidence>
<keyword evidence="8" id="KW-0862">Zinc</keyword>
<dbReference type="InterPro" id="IPR003663">
    <property type="entry name" value="Sugar/inositol_transpt"/>
</dbReference>
<feature type="compositionally biased region" description="Low complexity" evidence="14">
    <location>
        <begin position="1452"/>
        <end position="1494"/>
    </location>
</feature>
<feature type="compositionally biased region" description="Polar residues" evidence="14">
    <location>
        <begin position="661"/>
        <end position="672"/>
    </location>
</feature>
<feature type="transmembrane region" description="Helical" evidence="15">
    <location>
        <begin position="426"/>
        <end position="444"/>
    </location>
</feature>
<proteinExistence type="inferred from homology"/>
<feature type="transmembrane region" description="Helical" evidence="15">
    <location>
        <begin position="357"/>
        <end position="381"/>
    </location>
</feature>
<sequence length="2395" mass="263709">MSVPPTANKKWNISKAVVKQTILSISVSLGYFCIGMVRGYSAPAMPSIQETCPELLPNKNIVSWASSIPPFGAFLGSLVSAPLMHKIGRKYTVLITSPLWVISWALIATASHWEQVVGGRYMMGFCAGLALPAAQVYVSECSDPAIRGIIGSFPGLSMSLGILVTYVMGTFLNWKYLAWACCGISSILFFATITLPKSPAWLKTKNRLDEAKQSIDWLHLSGFSLEQPKSVVFDTNTPEPPLKDKFISYKALFSRACLMPLGIGIGLLVIQQISGIDAVIFFTVEIFRASGSTMNSYYATIIVGAVQLLSNFSALFVVDKAGRKPLLIVSGIIMSCSMCSMGVAFHLKDTGNSGFGYLPLISLIIFMIGFSIGFGTIPFLLMGELFPVKQRSVLSSIAGSFNLLMMFLVILSYHPLEHLITTAGTFWMYSIFCALGVLFVIFLVPETKGEDLDSIANKFIRSLSRRFSRQFSRKASQSLAHSTPIAYVDGEEGGASNKGMSIDDETESGKKSKTEDEGGEVAFEIVDEMTKKNKGKASNEAPPPASETPVKVVDQPKTEAPKPVPSPKVVETPKAVETPPKPSQDKNNAAPENVPEGENTQTLKKKRNRKRKPKTENAENQDGNNVEKSGEGEGGATAEGTLKKKRNRRKKKPATVDGVNNDVSQTEGQAATANDGEEATAKKKRKRNKKKKAAPLEGDAQVENKEGESVTAAPAAPKKKKNKKNKANAVPEESTAETELQKLAESVQNIAKQLDDKKQAEKPSQPKVEQKNAPKAVDNSKAVLLAPKKDVVPVPSKEVVAVPKKEIVPVPEKPAMTDSSVKSKPKEKPQPKGKDQKAETNKEKPATPVIPLPDKPQETAQPPVASKPQESPKVEPKPVEKKTEEKSKQLESKAQQKPVEAKVEEKPKAQESPKAEPKAQEKSKPVEKKKEEKPKQPEPKVEKPEPKAHEKAKPVEAKVEEKPKAQESPKAEPKAQESPKAQEKPKPVEAKVEEKPKAQETPKAEPKAQEKPKPVQAKVEEKPKAQESPKAEPKAQESPKAVPKAQESPKAEPKAQEKPKPVQAKVEEKPKAQESPKAEPKAQDSPKAEPKAQEKPKPVQVKVEEKPKAQESPKAEPKAQESPKAVPKAQESPKAEPKAQEKPKPVQAKVEEKPKAQESPKAEPKAQESPKAVPKAQESPKTEPKAQEKPKPVEAKVEEKPKVEPEDQEKPKPVEKKSPEAKPVVPTTPVENKSQQKPQPTVTKVEETKVEASKDNQVANKELLADALKDEKTVDSNNTTPDKISLSSSSTAPIAQISELSSSDNKSTSSDDSKKNAGKPKVEEKVEKNGTTVPKNAAGSGFAPSVNTGAKSLDEKKPKEKSTTPATAKKNKDAANQQTKKGETKANELPEKSPQEKLEPTQTSEKLIENLDVKVTTPSQPSKKPEVPAKKPNLSAKAPPKGKTDNLQRTVSSPASSPARGAPPKVQSQKSVSPSKAGTRSSPPKTVPSTTTETKSVEIKKAPVQQQQAASSPKKSPPQTKPKIAPKPDNLKAKPAPKGAVPKGPQQQAKGPKPGSQTSNSRPVENQGQGINKLLDAFTELIKLRAKNNSSNNNIASASNNNNLNNNNNNVTKQTTTSKKSSPISTSPTVNKSPIASNATTSPIASPKPKTKSQKPTGDSEKNTSSSSDGKTKEIHNILRKAFAHNEKPIPKKVTPEFDLSAFLTDDQLKTILNKMENPQELAAQIGNDTELVDKPSQLMNSLDLLKSLASPPLHKNQVAAGSDESDDDFDLEDEDEEGEEYVEFKYAPRPIFMATICQHCKNILKSFVPCKKCLMVFYCKDEHVLADEANHKALCVEMEKIAKTRGMHLYNFAQKLTFDDFRSLRVYTLHMCEQALGRQLQPFEREILLFPRLCSDPICREWRPELLTVCKECRHVSYCEGKPSHLPDSHKKWCPFFTLYYKLLLRQKLHGRIEPILPNRILQKPTQLPDNMDEVFKMLFKNSTALKDGCTYATMSQIATVPLTALYAYQISEQPISDVFTIHLIGAEFSFECDTLEKFESFMLHLMPDVNELHVVFTGAELNVEGLPLDVLSRIRPCAKCRQSARGVKFDFQSLSLYHNYCKSASFKKPDLICFFNPGLYRSTGVGETDTWPETIKAAVDQICPILVTSYTEFEAPMDLEKLVSISLRDDCTFATMTQIATIPLTALSAYLKTGKPLGEVFTMHLIGAELQFEGDTLDKFETFMLHLMPEVNELRVVFIGSELNTENLPLDIISRIRPCRKCRKDCRAVKFEFHCKTIYNEYCSTASYSKPDLICFFNPTFYHSKGSHYDKWSFTIRAAVEQKCPIVVTSYTEYECPLDFEVFLNDSKDVDYNFEVIQSPSMNPYGSRKPERNFVSEEVAAMVFKNYWWFVVK</sequence>
<reference evidence="17" key="1">
    <citation type="submission" date="2018-04" db="EMBL/GenBank/DDBJ databases">
        <authorList>
            <person name="Go L.Y."/>
            <person name="Mitchell J.A."/>
        </authorList>
    </citation>
    <scope>NUCLEOTIDE SEQUENCE</scope>
    <source>
        <tissue evidence="17">Whole organism</tissue>
    </source>
</reference>
<dbReference type="InterPro" id="IPR005829">
    <property type="entry name" value="Sugar_transporter_CS"/>
</dbReference>
<feature type="compositionally biased region" description="Polar residues" evidence="14">
    <location>
        <begin position="1631"/>
        <end position="1644"/>
    </location>
</feature>
<evidence type="ECO:0000256" key="3">
    <source>
        <dbReference type="ARBA" id="ARBA00022475"/>
    </source>
</evidence>
<dbReference type="GO" id="GO:0051119">
    <property type="term" value="F:sugar transmembrane transporter activity"/>
    <property type="evidence" value="ECO:0007669"/>
    <property type="project" value="InterPro"/>
</dbReference>
<evidence type="ECO:0000256" key="7">
    <source>
        <dbReference type="ARBA" id="ARBA00022771"/>
    </source>
</evidence>
<dbReference type="PRINTS" id="PR00171">
    <property type="entry name" value="SUGRTRNSPORT"/>
</dbReference>
<feature type="region of interest" description="Disordered" evidence="14">
    <location>
        <begin position="1587"/>
        <end position="1673"/>
    </location>
</feature>
<evidence type="ECO:0000256" key="11">
    <source>
        <dbReference type="ARBA" id="ARBA00023180"/>
    </source>
</evidence>
<organism evidence="17">
    <name type="scientific">Culicoides sonorensis</name>
    <name type="common">Biting midge</name>
    <dbReference type="NCBI Taxonomy" id="179676"/>
    <lineage>
        <taxon>Eukaryota</taxon>
        <taxon>Metazoa</taxon>
        <taxon>Ecdysozoa</taxon>
        <taxon>Arthropoda</taxon>
        <taxon>Hexapoda</taxon>
        <taxon>Insecta</taxon>
        <taxon>Pterygota</taxon>
        <taxon>Neoptera</taxon>
        <taxon>Endopterygota</taxon>
        <taxon>Diptera</taxon>
        <taxon>Nematocera</taxon>
        <taxon>Chironomoidea</taxon>
        <taxon>Ceratopogonidae</taxon>
        <taxon>Ceratopogoninae</taxon>
        <taxon>Culicoides</taxon>
        <taxon>Monoculicoides</taxon>
    </lineage>
</organism>
<dbReference type="SUPFAM" id="SSF144232">
    <property type="entry name" value="HIT/MYND zinc finger-like"/>
    <property type="match status" value="1"/>
</dbReference>
<feature type="compositionally biased region" description="Low complexity" evidence="14">
    <location>
        <begin position="1587"/>
        <end position="1630"/>
    </location>
</feature>
<dbReference type="PANTHER" id="PTHR28069">
    <property type="entry name" value="GH20023P"/>
    <property type="match status" value="1"/>
</dbReference>
<feature type="compositionally biased region" description="Basic and acidic residues" evidence="14">
    <location>
        <begin position="870"/>
        <end position="891"/>
    </location>
</feature>
<keyword evidence="9 15" id="KW-1133">Transmembrane helix</keyword>
<feature type="transmembrane region" description="Helical" evidence="15">
    <location>
        <begin position="91"/>
        <end position="113"/>
    </location>
</feature>
<feature type="transmembrane region" description="Helical" evidence="15">
    <location>
        <begin position="393"/>
        <end position="414"/>
    </location>
</feature>
<dbReference type="Pfam" id="PF20179">
    <property type="entry name" value="MSS51_C"/>
    <property type="match status" value="2"/>
</dbReference>
<feature type="compositionally biased region" description="Basic and acidic residues" evidence="14">
    <location>
        <begin position="1178"/>
        <end position="1220"/>
    </location>
</feature>
<evidence type="ECO:0000256" key="8">
    <source>
        <dbReference type="ARBA" id="ARBA00022833"/>
    </source>
</evidence>
<dbReference type="Gene3D" id="1.20.1250.20">
    <property type="entry name" value="MFS general substrate transporter like domains"/>
    <property type="match status" value="2"/>
</dbReference>
<dbReference type="VEuPathDB" id="VectorBase:CSON015093"/>
<feature type="compositionally biased region" description="Low complexity" evidence="14">
    <location>
        <begin position="1502"/>
        <end position="1514"/>
    </location>
</feature>
<keyword evidence="5 15" id="KW-0812">Transmembrane</keyword>
<feature type="compositionally biased region" description="Basic residues" evidence="14">
    <location>
        <begin position="603"/>
        <end position="613"/>
    </location>
</feature>
<dbReference type="Pfam" id="PF00083">
    <property type="entry name" value="Sugar_tr"/>
    <property type="match status" value="1"/>
</dbReference>
<feature type="compositionally biased region" description="Basic residues" evidence="14">
    <location>
        <begin position="643"/>
        <end position="653"/>
    </location>
</feature>
<evidence type="ECO:0000256" key="13">
    <source>
        <dbReference type="ARBA" id="ARBA00069106"/>
    </source>
</evidence>
<feature type="transmembrane region" description="Helical" evidence="15">
    <location>
        <begin position="150"/>
        <end position="170"/>
    </location>
</feature>
<feature type="compositionally biased region" description="Basic and acidic residues" evidence="14">
    <location>
        <begin position="1352"/>
        <end position="1362"/>
    </location>
</feature>
<feature type="domain" description="Major facilitator superfamily (MFS) profile" evidence="16">
    <location>
        <begin position="23"/>
        <end position="448"/>
    </location>
</feature>
<keyword evidence="2" id="KW-0813">Transport</keyword>
<dbReference type="InterPro" id="IPR002893">
    <property type="entry name" value="Znf_MYND"/>
</dbReference>
<keyword evidence="6" id="KW-0479">Metal-binding</keyword>
<evidence type="ECO:0000256" key="9">
    <source>
        <dbReference type="ARBA" id="ARBA00022989"/>
    </source>
</evidence>
<dbReference type="InterPro" id="IPR020846">
    <property type="entry name" value="MFS_dom"/>
</dbReference>
<dbReference type="Pfam" id="PF01753">
    <property type="entry name" value="zf-MYND"/>
    <property type="match status" value="1"/>
</dbReference>
<feature type="transmembrane region" description="Helical" evidence="15">
    <location>
        <begin position="176"/>
        <end position="195"/>
    </location>
</feature>
<evidence type="ECO:0000256" key="5">
    <source>
        <dbReference type="ARBA" id="ARBA00022692"/>
    </source>
</evidence>
<feature type="transmembrane region" description="Helical" evidence="15">
    <location>
        <begin position="21"/>
        <end position="41"/>
    </location>
</feature>